<protein>
    <submittedName>
        <fullName evidence="1">Uncharacterized protein</fullName>
    </submittedName>
</protein>
<dbReference type="RefSeq" id="XP_058337226.1">
    <property type="nucleotide sequence ID" value="XM_058491985.1"/>
</dbReference>
<dbReference type="Proteomes" id="UP001234581">
    <property type="component" value="Unassembled WGS sequence"/>
</dbReference>
<organism evidence="1 2">
    <name type="scientific">Lichtheimia ornata</name>
    <dbReference type="NCBI Taxonomy" id="688661"/>
    <lineage>
        <taxon>Eukaryota</taxon>
        <taxon>Fungi</taxon>
        <taxon>Fungi incertae sedis</taxon>
        <taxon>Mucoromycota</taxon>
        <taxon>Mucoromycotina</taxon>
        <taxon>Mucoromycetes</taxon>
        <taxon>Mucorales</taxon>
        <taxon>Lichtheimiaceae</taxon>
        <taxon>Lichtheimia</taxon>
    </lineage>
</organism>
<keyword evidence="2" id="KW-1185">Reference proteome</keyword>
<proteinExistence type="predicted"/>
<sequence length="885" mass="101453">MEFTREEFQQAIQQYRNDYAADTLFADHLINLLQEHPTELLVFVRYVGATGDDTPLGRLQHDLDVAHQGGRRFSNFTMTIRQLFPQKAFQVYHIPLLATAGVFGQPGPQSAELDAIERILIHLLDRQCLINSQPGGFYISYTSNENDLNLLAQVNAPNALAYLVAPDNIENIRHVDQQLLDSFQAYRTELAGVDQVMADRITNDHLELFAHQALPHANRFHQVNEETAIVPFMIVGKDNTIQDFSLQRGFFEGSRSGTITGDLMRMALNGMQGQPLENHLDLQLQIPCFGDLWPIPKQDYFWELHTQSLSRMLAYINPAVMMTCGFDVARVAISNFHDRYSLSSPRYRDIVGVPMIINHDATFSYENEPEGEEPQQGWCVVIPHMDPGTANYGSVDPRILRMMFLCWIRTLLLVDTAINIAADSPHPTGSQAFAQQLLAEWQNREPAALSAAIDQAREQLNQFRSDAQADRYRALLQRNEGLPVGLGARAIGETSRRTLLEKFQRYGWAEGANGSNARVQHYVRLTRYQWPELLSCPSYTTDRQAFRDWFVNHLAQGTNVMQSILRKAQEENIQPIGDLTAMQVHYLLTRCQPPPNWEQGDDTWMLIEDLREAAMEAARIRFREKWGGPTQANIEVWRQRRNDYLARQGNIAYATFNMCRVRVSSTKARLRVIINGQQVYLADGIYVPGITNGIRFIDYDPMEQPNGLIIRDEFGNILPNAQRPYIIWDHWLLRIAPNVYFVTFQRTVEEHGRQLRQEIQDQLALDEPFTYERILGLYWQQVCQGQARVVYTKRGRVPADAPDDSYIADTIRAVLATNAIGMENLVWEHLLSNEDRYFHTIKPILQRMMQARDEGLQITKVPRRYAHMSPHGIYNLAAYVPAPQP</sequence>
<evidence type="ECO:0000313" key="1">
    <source>
        <dbReference type="EMBL" id="KAJ8652312.1"/>
    </source>
</evidence>
<dbReference type="GeneID" id="83219426"/>
<dbReference type="EMBL" id="JARTCD010000109">
    <property type="protein sequence ID" value="KAJ8652312.1"/>
    <property type="molecule type" value="Genomic_DNA"/>
</dbReference>
<name>A0AAD7XW59_9FUNG</name>
<dbReference type="AlphaFoldDB" id="A0AAD7XW59"/>
<gene>
    <name evidence="1" type="ORF">O0I10_012037</name>
</gene>
<reference evidence="1 2" key="1">
    <citation type="submission" date="2023-03" db="EMBL/GenBank/DDBJ databases">
        <title>Genome sequence of Lichtheimia ornata CBS 291.66.</title>
        <authorList>
            <person name="Mohabir J.T."/>
            <person name="Shea T.P."/>
            <person name="Kurbessoian T."/>
            <person name="Berby B."/>
            <person name="Fontaine J."/>
            <person name="Livny J."/>
            <person name="Gnirke A."/>
            <person name="Stajich J.E."/>
            <person name="Cuomo C.A."/>
        </authorList>
    </citation>
    <scope>NUCLEOTIDE SEQUENCE [LARGE SCALE GENOMIC DNA]</scope>
    <source>
        <strain evidence="1">CBS 291.66</strain>
    </source>
</reference>
<evidence type="ECO:0000313" key="2">
    <source>
        <dbReference type="Proteomes" id="UP001234581"/>
    </source>
</evidence>
<comment type="caution">
    <text evidence="1">The sequence shown here is derived from an EMBL/GenBank/DDBJ whole genome shotgun (WGS) entry which is preliminary data.</text>
</comment>
<accession>A0AAD7XW59</accession>